<dbReference type="Proteomes" id="UP001209317">
    <property type="component" value="Unassembled WGS sequence"/>
</dbReference>
<dbReference type="InterPro" id="IPR011048">
    <property type="entry name" value="Haem_d1_sf"/>
</dbReference>
<organism evidence="2 3">
    <name type="scientific">Haoranjiania flava</name>
    <dbReference type="NCBI Taxonomy" id="1856322"/>
    <lineage>
        <taxon>Bacteria</taxon>
        <taxon>Pseudomonadati</taxon>
        <taxon>Bacteroidota</taxon>
        <taxon>Chitinophagia</taxon>
        <taxon>Chitinophagales</taxon>
        <taxon>Chitinophagaceae</taxon>
        <taxon>Haoranjiania</taxon>
    </lineage>
</organism>
<dbReference type="InterPro" id="IPR031815">
    <property type="entry name" value="DUF5074"/>
</dbReference>
<proteinExistence type="predicted"/>
<protein>
    <submittedName>
        <fullName evidence="2">YncE family protein</fullName>
    </submittedName>
</protein>
<dbReference type="InterPro" id="IPR011964">
    <property type="entry name" value="YVTN_b-propeller_repeat"/>
</dbReference>
<evidence type="ECO:0000256" key="1">
    <source>
        <dbReference type="SAM" id="SignalP"/>
    </source>
</evidence>
<reference evidence="2" key="1">
    <citation type="submission" date="2022-10" db="EMBL/GenBank/DDBJ databases">
        <authorList>
            <person name="Kim H.S."/>
            <person name="Kim J.-S."/>
            <person name="Suh M.K."/>
            <person name="Eom M.K."/>
            <person name="Lee J.-S."/>
        </authorList>
    </citation>
    <scope>NUCLEOTIDE SEQUENCE</scope>
    <source>
        <strain evidence="2">LIP-5</strain>
    </source>
</reference>
<feature type="chain" id="PRO_5042141018" evidence="1">
    <location>
        <begin position="26"/>
        <end position="358"/>
    </location>
</feature>
<keyword evidence="1" id="KW-0732">Signal</keyword>
<sequence length="358" mass="39369">MIHKNKLSMLIASALLLAVSCNKNDFPPTPDPVKPAQGLYVLNEGAYFGNNASLSYYDFSSAKVTNEFYKMANGEKLGDTGNDAIIYGSKMYIVVNNSNLVAVVDKQTVKLITKITSGNNWQPRHIVPYQGKVLVTGYNGKLSVIDTATWKVEKTISVGPYPEGVATVGHMAYVVNSGGRNPVPDSTVSVVDLNKGEEIKKIVVGINPYMIAEDNGKLYVTAREAGWVIKDYVPKITVIDSKNNSVAKTIDRIGSKMAIYKNNLYSYNYSYTTQKNEIYVIDTKVDKLLKDNFITDGTEIKIPYGIDIDESNGNVYICDLVASGQPGVVYCFDQSGKKKFSISLAPQGYLPNKVLFVR</sequence>
<name>A0AAE3LQ33_9BACT</name>
<dbReference type="Gene3D" id="2.130.10.10">
    <property type="entry name" value="YVTN repeat-like/Quinoprotein amine dehydrogenase"/>
    <property type="match status" value="1"/>
</dbReference>
<evidence type="ECO:0000313" key="2">
    <source>
        <dbReference type="EMBL" id="MCU7694125.1"/>
    </source>
</evidence>
<comment type="caution">
    <text evidence="2">The sequence shown here is derived from an EMBL/GenBank/DDBJ whole genome shotgun (WGS) entry which is preliminary data.</text>
</comment>
<dbReference type="NCBIfam" id="TIGR02276">
    <property type="entry name" value="beta_rpt_yvtn"/>
    <property type="match status" value="1"/>
</dbReference>
<evidence type="ECO:0000313" key="3">
    <source>
        <dbReference type="Proteomes" id="UP001209317"/>
    </source>
</evidence>
<dbReference type="EMBL" id="JAOTPL010000006">
    <property type="protein sequence ID" value="MCU7694125.1"/>
    <property type="molecule type" value="Genomic_DNA"/>
</dbReference>
<dbReference type="InterPro" id="IPR015943">
    <property type="entry name" value="WD40/YVTN_repeat-like_dom_sf"/>
</dbReference>
<dbReference type="InterPro" id="IPR051200">
    <property type="entry name" value="Host-pathogen_enzymatic-act"/>
</dbReference>
<dbReference type="Pfam" id="PF16819">
    <property type="entry name" value="DUF5074"/>
    <property type="match status" value="1"/>
</dbReference>
<dbReference type="PROSITE" id="PS51257">
    <property type="entry name" value="PROKAR_LIPOPROTEIN"/>
    <property type="match status" value="1"/>
</dbReference>
<feature type="signal peptide" evidence="1">
    <location>
        <begin position="1"/>
        <end position="25"/>
    </location>
</feature>
<dbReference type="PANTHER" id="PTHR47197:SF3">
    <property type="entry name" value="DIHYDRO-HEME D1 DEHYDROGENASE"/>
    <property type="match status" value="1"/>
</dbReference>
<dbReference type="RefSeq" id="WP_263037610.1">
    <property type="nucleotide sequence ID" value="NZ_JAOTPL010000006.1"/>
</dbReference>
<dbReference type="SUPFAM" id="SSF51004">
    <property type="entry name" value="C-terminal (heme d1) domain of cytochrome cd1-nitrite reductase"/>
    <property type="match status" value="1"/>
</dbReference>
<keyword evidence="3" id="KW-1185">Reference proteome</keyword>
<accession>A0AAE3LQ33</accession>
<gene>
    <name evidence="2" type="ORF">OD355_06295</name>
</gene>
<dbReference type="AlphaFoldDB" id="A0AAE3LQ33"/>
<dbReference type="PANTHER" id="PTHR47197">
    <property type="entry name" value="PROTEIN NIRF"/>
    <property type="match status" value="1"/>
</dbReference>